<name>A0A232FMR7_9HYME</name>
<organism evidence="1 2">
    <name type="scientific">Trichomalopsis sarcophagae</name>
    <dbReference type="NCBI Taxonomy" id="543379"/>
    <lineage>
        <taxon>Eukaryota</taxon>
        <taxon>Metazoa</taxon>
        <taxon>Ecdysozoa</taxon>
        <taxon>Arthropoda</taxon>
        <taxon>Hexapoda</taxon>
        <taxon>Insecta</taxon>
        <taxon>Pterygota</taxon>
        <taxon>Neoptera</taxon>
        <taxon>Endopterygota</taxon>
        <taxon>Hymenoptera</taxon>
        <taxon>Apocrita</taxon>
        <taxon>Proctotrupomorpha</taxon>
        <taxon>Chalcidoidea</taxon>
        <taxon>Pteromalidae</taxon>
        <taxon>Pteromalinae</taxon>
        <taxon>Trichomalopsis</taxon>
    </lineage>
</organism>
<evidence type="ECO:0000313" key="1">
    <source>
        <dbReference type="EMBL" id="OXU31945.1"/>
    </source>
</evidence>
<dbReference type="AlphaFoldDB" id="A0A232FMR7"/>
<accession>A0A232FMR7</accession>
<dbReference type="EMBL" id="NNAY01000015">
    <property type="protein sequence ID" value="OXU31945.1"/>
    <property type="molecule type" value="Genomic_DNA"/>
</dbReference>
<gene>
    <name evidence="1" type="ORF">TSAR_010223</name>
</gene>
<comment type="caution">
    <text evidence="1">The sequence shown here is derived from an EMBL/GenBank/DDBJ whole genome shotgun (WGS) entry which is preliminary data.</text>
</comment>
<sequence length="80" mass="9013">MSKCQNDSLDGPSAKKSITMFRCQVDTLIDRTSSSRKSIEKVNRIRAHEIMSNYEVEGIELALTLIKKHSDESALENEKG</sequence>
<proteinExistence type="predicted"/>
<reference evidence="1 2" key="1">
    <citation type="journal article" date="2017" name="Curr. Biol.">
        <title>The Evolution of Venom by Co-option of Single-Copy Genes.</title>
        <authorList>
            <person name="Martinson E.O."/>
            <person name="Mrinalini"/>
            <person name="Kelkar Y.D."/>
            <person name="Chang C.H."/>
            <person name="Werren J.H."/>
        </authorList>
    </citation>
    <scope>NUCLEOTIDE SEQUENCE [LARGE SCALE GENOMIC DNA]</scope>
    <source>
        <strain evidence="1 2">Alberta</strain>
        <tissue evidence="1">Whole body</tissue>
    </source>
</reference>
<protein>
    <submittedName>
        <fullName evidence="1">Uncharacterized protein</fullName>
    </submittedName>
</protein>
<keyword evidence="2" id="KW-1185">Reference proteome</keyword>
<evidence type="ECO:0000313" key="2">
    <source>
        <dbReference type="Proteomes" id="UP000215335"/>
    </source>
</evidence>
<dbReference type="Proteomes" id="UP000215335">
    <property type="component" value="Unassembled WGS sequence"/>
</dbReference>